<evidence type="ECO:0000256" key="1">
    <source>
        <dbReference type="ARBA" id="ARBA00010088"/>
    </source>
</evidence>
<sequence length="405" mass="46142">MPYDQIPSEASLKVESFNCHVPDLQLEGFKFLLRVSPIGPQTYENQVADVNDYTSFGIHRTWLEDAKKYWLEEYNWRKTEDRFNTYNNYTTEIEDDGFKYNIHFIGLFSKKADAVPLLLTHGWPGSFIEFLDVLEEFKSKYDENSLPYHIIVPSLPGYAYSNGPPTDRNTTTEDAARILDKLMVGLGFGAGYVAQGGDVGSFTSRVLGTYDSCKAVHINLCIGVMPESEEEVKNMSATDQKHMKRYNDFGTQGNAYARMHGTRPATIGLVLSSSPVALLAWVGEKFNQWSDKNPPLSQILDDVTLYWFTSSFPRAIFGYRQFFAPVPQFFHSDPKYYIKKPFGYSLFPEELAPVPVSLVKKTGNLIWHREHESGGHFAAMEKPKEFVKDMEDFIAAAWNKPEAKM</sequence>
<dbReference type="Pfam" id="PF06441">
    <property type="entry name" value="EHN"/>
    <property type="match status" value="1"/>
</dbReference>
<feature type="active site" description="Proton acceptor" evidence="3">
    <location>
        <position position="376"/>
    </location>
</feature>
<feature type="active site" description="Proton donor" evidence="3">
    <location>
        <position position="319"/>
    </location>
</feature>
<feature type="domain" description="Epoxide hydrolase N-terminal" evidence="4">
    <location>
        <begin position="15"/>
        <end position="130"/>
    </location>
</feature>
<evidence type="ECO:0000313" key="5">
    <source>
        <dbReference type="EMBL" id="KAK3046740.1"/>
    </source>
</evidence>
<evidence type="ECO:0000313" key="6">
    <source>
        <dbReference type="Proteomes" id="UP001271007"/>
    </source>
</evidence>
<dbReference type="PANTHER" id="PTHR21661">
    <property type="entry name" value="EPOXIDE HYDROLASE 1-RELATED"/>
    <property type="match status" value="1"/>
</dbReference>
<dbReference type="InterPro" id="IPR010497">
    <property type="entry name" value="Epoxide_hydro_N"/>
</dbReference>
<dbReference type="SUPFAM" id="SSF53474">
    <property type="entry name" value="alpha/beta-Hydrolases"/>
    <property type="match status" value="1"/>
</dbReference>
<accession>A0AAJ0G7C5</accession>
<name>A0AAJ0G7C5_9PEZI</name>
<keyword evidence="2" id="KW-0378">Hydrolase</keyword>
<keyword evidence="6" id="KW-1185">Reference proteome</keyword>
<evidence type="ECO:0000256" key="2">
    <source>
        <dbReference type="ARBA" id="ARBA00022801"/>
    </source>
</evidence>
<dbReference type="AlphaFoldDB" id="A0AAJ0G7C5"/>
<evidence type="ECO:0000259" key="4">
    <source>
        <dbReference type="Pfam" id="PF06441"/>
    </source>
</evidence>
<dbReference type="PIRSF" id="PIRSF001112">
    <property type="entry name" value="Epoxide_hydrolase"/>
    <property type="match status" value="1"/>
</dbReference>
<dbReference type="PRINTS" id="PR00412">
    <property type="entry name" value="EPOXHYDRLASE"/>
</dbReference>
<dbReference type="Gene3D" id="3.40.50.1820">
    <property type="entry name" value="alpha/beta hydrolase"/>
    <property type="match status" value="1"/>
</dbReference>
<gene>
    <name evidence="5" type="ORF">LTR09_011823</name>
</gene>
<reference evidence="5" key="1">
    <citation type="submission" date="2023-04" db="EMBL/GenBank/DDBJ databases">
        <title>Black Yeasts Isolated from many extreme environments.</title>
        <authorList>
            <person name="Coleine C."/>
            <person name="Stajich J.E."/>
            <person name="Selbmann L."/>
        </authorList>
    </citation>
    <scope>NUCLEOTIDE SEQUENCE</scope>
    <source>
        <strain evidence="5">CCFEE 5312</strain>
    </source>
</reference>
<dbReference type="PANTHER" id="PTHR21661:SF39">
    <property type="entry name" value="HYDROLASE, PUTATIVE (AFU_ORTHOLOGUE AFUA_3G08960)-RELATED"/>
    <property type="match status" value="1"/>
</dbReference>
<comment type="similarity">
    <text evidence="1">Belongs to the peptidase S33 family.</text>
</comment>
<dbReference type="EMBL" id="JAWDJX010000082">
    <property type="protein sequence ID" value="KAK3046740.1"/>
    <property type="molecule type" value="Genomic_DNA"/>
</dbReference>
<dbReference type="GO" id="GO:0004301">
    <property type="term" value="F:epoxide hydrolase activity"/>
    <property type="evidence" value="ECO:0007669"/>
    <property type="project" value="TreeGrafter"/>
</dbReference>
<feature type="active site" description="Nucleophile" evidence="3">
    <location>
        <position position="198"/>
    </location>
</feature>
<dbReference type="Proteomes" id="UP001271007">
    <property type="component" value="Unassembled WGS sequence"/>
</dbReference>
<dbReference type="GO" id="GO:0097176">
    <property type="term" value="P:epoxide metabolic process"/>
    <property type="evidence" value="ECO:0007669"/>
    <property type="project" value="TreeGrafter"/>
</dbReference>
<dbReference type="InterPro" id="IPR029058">
    <property type="entry name" value="AB_hydrolase_fold"/>
</dbReference>
<dbReference type="InterPro" id="IPR000639">
    <property type="entry name" value="Epox_hydrolase-like"/>
</dbReference>
<organism evidence="5 6">
    <name type="scientific">Extremus antarcticus</name>
    <dbReference type="NCBI Taxonomy" id="702011"/>
    <lineage>
        <taxon>Eukaryota</taxon>
        <taxon>Fungi</taxon>
        <taxon>Dikarya</taxon>
        <taxon>Ascomycota</taxon>
        <taxon>Pezizomycotina</taxon>
        <taxon>Dothideomycetes</taxon>
        <taxon>Dothideomycetidae</taxon>
        <taxon>Mycosphaerellales</taxon>
        <taxon>Extremaceae</taxon>
        <taxon>Extremus</taxon>
    </lineage>
</organism>
<proteinExistence type="inferred from homology"/>
<dbReference type="InterPro" id="IPR016292">
    <property type="entry name" value="Epoxide_hydrolase"/>
</dbReference>
<comment type="caution">
    <text evidence="5">The sequence shown here is derived from an EMBL/GenBank/DDBJ whole genome shotgun (WGS) entry which is preliminary data.</text>
</comment>
<protein>
    <recommendedName>
        <fullName evidence="4">Epoxide hydrolase N-terminal domain-containing protein</fullName>
    </recommendedName>
</protein>
<evidence type="ECO:0000256" key="3">
    <source>
        <dbReference type="PIRSR" id="PIRSR001112-1"/>
    </source>
</evidence>